<keyword evidence="2" id="KW-1185">Reference proteome</keyword>
<protein>
    <submittedName>
        <fullName evidence="1">Uncharacterized protein</fullName>
    </submittedName>
</protein>
<evidence type="ECO:0000313" key="2">
    <source>
        <dbReference type="Proteomes" id="UP000290289"/>
    </source>
</evidence>
<dbReference type="Proteomes" id="UP000290289">
    <property type="component" value="Chromosome 14"/>
</dbReference>
<accession>A0A498I3L5</accession>
<gene>
    <name evidence="1" type="ORF">DVH24_019543</name>
</gene>
<sequence length="70" mass="7626">MGNTDLKPDAFALSNVLPVFAEYVHVIKGKEIHGLESTGRKKATDHVPAVKKLRKSEMLGEGQVEATISH</sequence>
<reference evidence="1 2" key="1">
    <citation type="submission" date="2018-10" db="EMBL/GenBank/DDBJ databases">
        <title>A high-quality apple genome assembly.</title>
        <authorList>
            <person name="Hu J."/>
        </authorList>
    </citation>
    <scope>NUCLEOTIDE SEQUENCE [LARGE SCALE GENOMIC DNA]</scope>
    <source>
        <strain evidence="2">cv. HFTH1</strain>
        <tissue evidence="1">Young leaf</tissue>
    </source>
</reference>
<proteinExistence type="predicted"/>
<name>A0A498I3L5_MALDO</name>
<comment type="caution">
    <text evidence="1">The sequence shown here is derived from an EMBL/GenBank/DDBJ whole genome shotgun (WGS) entry which is preliminary data.</text>
</comment>
<dbReference type="EMBL" id="RDQH01000340">
    <property type="protein sequence ID" value="RXH76655.1"/>
    <property type="molecule type" value="Genomic_DNA"/>
</dbReference>
<evidence type="ECO:0000313" key="1">
    <source>
        <dbReference type="EMBL" id="RXH76655.1"/>
    </source>
</evidence>
<organism evidence="1 2">
    <name type="scientific">Malus domestica</name>
    <name type="common">Apple</name>
    <name type="synonym">Pyrus malus</name>
    <dbReference type="NCBI Taxonomy" id="3750"/>
    <lineage>
        <taxon>Eukaryota</taxon>
        <taxon>Viridiplantae</taxon>
        <taxon>Streptophyta</taxon>
        <taxon>Embryophyta</taxon>
        <taxon>Tracheophyta</taxon>
        <taxon>Spermatophyta</taxon>
        <taxon>Magnoliopsida</taxon>
        <taxon>eudicotyledons</taxon>
        <taxon>Gunneridae</taxon>
        <taxon>Pentapetalae</taxon>
        <taxon>rosids</taxon>
        <taxon>fabids</taxon>
        <taxon>Rosales</taxon>
        <taxon>Rosaceae</taxon>
        <taxon>Amygdaloideae</taxon>
        <taxon>Maleae</taxon>
        <taxon>Malus</taxon>
    </lineage>
</organism>
<dbReference type="AlphaFoldDB" id="A0A498I3L5"/>